<sequence length="151" mass="16238">MSADHLTLDSLSTVPSCYFSIVSAAHFSQETPALLTPCEYQPHTPSDPTNPLLAYRPLPPLHIMSSPADASRLLQLQTQAAHRPTPEPLQLQHRASSTSSSSSASSSSSVGSSSTLCCCRCRRESLAGMFQIGTNRYYCSHCARMTGYSVG</sequence>
<feature type="region of interest" description="Disordered" evidence="1">
    <location>
        <begin position="79"/>
        <end position="114"/>
    </location>
</feature>
<feature type="compositionally biased region" description="Low complexity" evidence="1">
    <location>
        <begin position="96"/>
        <end position="114"/>
    </location>
</feature>
<dbReference type="Proteomes" id="UP000800040">
    <property type="component" value="Unassembled WGS sequence"/>
</dbReference>
<protein>
    <submittedName>
        <fullName evidence="2">Uncharacterized protein</fullName>
    </submittedName>
</protein>
<name>A0A6A5KTP1_9PLEO</name>
<dbReference type="AlphaFoldDB" id="A0A6A5KTP1"/>
<gene>
    <name evidence="2" type="ORF">BDW02DRAFT_644364</name>
</gene>
<keyword evidence="3" id="KW-1185">Reference proteome</keyword>
<dbReference type="EMBL" id="ML975249">
    <property type="protein sequence ID" value="KAF1838789.1"/>
    <property type="molecule type" value="Genomic_DNA"/>
</dbReference>
<proteinExistence type="predicted"/>
<reference evidence="2" key="1">
    <citation type="submission" date="2020-01" db="EMBL/GenBank/DDBJ databases">
        <authorList>
            <consortium name="DOE Joint Genome Institute"/>
            <person name="Haridas S."/>
            <person name="Albert R."/>
            <person name="Binder M."/>
            <person name="Bloem J."/>
            <person name="Labutti K."/>
            <person name="Salamov A."/>
            <person name="Andreopoulos B."/>
            <person name="Baker S.E."/>
            <person name="Barry K."/>
            <person name="Bills G."/>
            <person name="Bluhm B.H."/>
            <person name="Cannon C."/>
            <person name="Castanera R."/>
            <person name="Culley D.E."/>
            <person name="Daum C."/>
            <person name="Ezra D."/>
            <person name="Gonzalez J.B."/>
            <person name="Henrissat B."/>
            <person name="Kuo A."/>
            <person name="Liang C."/>
            <person name="Lipzen A."/>
            <person name="Lutzoni F."/>
            <person name="Magnuson J."/>
            <person name="Mondo S."/>
            <person name="Nolan M."/>
            <person name="Ohm R."/>
            <person name="Pangilinan J."/>
            <person name="Park H.-J."/>
            <person name="Ramirez L."/>
            <person name="Alfaro M."/>
            <person name="Sun H."/>
            <person name="Tritt A."/>
            <person name="Yoshinaga Y."/>
            <person name="Zwiers L.-H."/>
            <person name="Turgeon B.G."/>
            <person name="Goodwin S.B."/>
            <person name="Spatafora J.W."/>
            <person name="Crous P.W."/>
            <person name="Grigoriev I.V."/>
        </authorList>
    </citation>
    <scope>NUCLEOTIDE SEQUENCE</scope>
    <source>
        <strain evidence="2">P77</strain>
    </source>
</reference>
<accession>A0A6A5KTP1</accession>
<dbReference type="OrthoDB" id="3920481at2759"/>
<evidence type="ECO:0000313" key="2">
    <source>
        <dbReference type="EMBL" id="KAF1838789.1"/>
    </source>
</evidence>
<organism evidence="2 3">
    <name type="scientific">Decorospora gaudefroyi</name>
    <dbReference type="NCBI Taxonomy" id="184978"/>
    <lineage>
        <taxon>Eukaryota</taxon>
        <taxon>Fungi</taxon>
        <taxon>Dikarya</taxon>
        <taxon>Ascomycota</taxon>
        <taxon>Pezizomycotina</taxon>
        <taxon>Dothideomycetes</taxon>
        <taxon>Pleosporomycetidae</taxon>
        <taxon>Pleosporales</taxon>
        <taxon>Pleosporineae</taxon>
        <taxon>Pleosporaceae</taxon>
        <taxon>Decorospora</taxon>
    </lineage>
</organism>
<evidence type="ECO:0000256" key="1">
    <source>
        <dbReference type="SAM" id="MobiDB-lite"/>
    </source>
</evidence>
<evidence type="ECO:0000313" key="3">
    <source>
        <dbReference type="Proteomes" id="UP000800040"/>
    </source>
</evidence>